<evidence type="ECO:0000256" key="1">
    <source>
        <dbReference type="SAM" id="Phobius"/>
    </source>
</evidence>
<dbReference type="EMBL" id="QEIT01000290">
    <property type="protein sequence ID" value="PWZ71704.1"/>
    <property type="molecule type" value="Genomic_DNA"/>
</dbReference>
<dbReference type="Proteomes" id="UP000246800">
    <property type="component" value="Unassembled WGS sequence"/>
</dbReference>
<feature type="transmembrane region" description="Helical" evidence="1">
    <location>
        <begin position="21"/>
        <end position="40"/>
    </location>
</feature>
<evidence type="ECO:0000313" key="2">
    <source>
        <dbReference type="EMBL" id="PWZ71704.1"/>
    </source>
</evidence>
<comment type="caution">
    <text evidence="2">The sequence shown here is derived from an EMBL/GenBank/DDBJ whole genome shotgun (WGS) entry which is preliminary data.</text>
</comment>
<protein>
    <submittedName>
        <fullName evidence="2">D-alanyl-lipoteichoic acid biosynthesis protein DltB</fullName>
    </submittedName>
</protein>
<feature type="non-terminal residue" evidence="2">
    <location>
        <position position="99"/>
    </location>
</feature>
<gene>
    <name evidence="2" type="ORF">DD902_13635</name>
</gene>
<keyword evidence="1" id="KW-0472">Membrane</keyword>
<organism evidence="2 3">
    <name type="scientific">Staphylococcus pseudintermedius</name>
    <dbReference type="NCBI Taxonomy" id="283734"/>
    <lineage>
        <taxon>Bacteria</taxon>
        <taxon>Bacillati</taxon>
        <taxon>Bacillota</taxon>
        <taxon>Bacilli</taxon>
        <taxon>Bacillales</taxon>
        <taxon>Staphylococcaceae</taxon>
        <taxon>Staphylococcus</taxon>
        <taxon>Staphylococcus intermedius group</taxon>
    </lineage>
</organism>
<sequence length="99" mass="11261">ILQALIIKGFERLRSNKRSTPLYITTMILSILPLFMVKLLQSSWLGSGQLHLHSSKIVELFGFLGISYIMFNIVQLIMELHDVTLTHTVAVKTLHQVIT</sequence>
<name>A0A317YP83_STAPS</name>
<proteinExistence type="predicted"/>
<keyword evidence="1" id="KW-0812">Transmembrane</keyword>
<reference evidence="2 3" key="1">
    <citation type="journal article" date="2018" name="Vet. Microbiol.">
        <title>Clonal diversity and geographic distribution of methicillin-resistant Staphylococcus pseudintermedius from Australian animals: Discovery of novel sequence types.</title>
        <authorList>
            <person name="Worthing K.A."/>
            <person name="Abraham S."/>
            <person name="Coombs G.W."/>
            <person name="Pang S."/>
            <person name="Saputra S."/>
            <person name="Jordan D."/>
            <person name="Trott D.J."/>
            <person name="Norris J.M."/>
        </authorList>
    </citation>
    <scope>NUCLEOTIDE SEQUENCE [LARGE SCALE GENOMIC DNA]</scope>
    <source>
        <strain evidence="2 3">ST525 1</strain>
    </source>
</reference>
<keyword evidence="1" id="KW-1133">Transmembrane helix</keyword>
<accession>A0A317YP83</accession>
<dbReference type="AlphaFoldDB" id="A0A317YP83"/>
<feature type="transmembrane region" description="Helical" evidence="1">
    <location>
        <begin position="60"/>
        <end position="78"/>
    </location>
</feature>
<feature type="non-terminal residue" evidence="2">
    <location>
        <position position="1"/>
    </location>
</feature>
<evidence type="ECO:0000313" key="3">
    <source>
        <dbReference type="Proteomes" id="UP000246800"/>
    </source>
</evidence>